<name>A0A2J8ABQ5_9CHLO</name>
<keyword evidence="2" id="KW-1185">Reference proteome</keyword>
<dbReference type="Pfam" id="PF24987">
    <property type="entry name" value="HEAT_EF3_N"/>
    <property type="match status" value="1"/>
</dbReference>
<dbReference type="Gene3D" id="1.25.10.10">
    <property type="entry name" value="Leucine-rich Repeat Variant"/>
    <property type="match status" value="1"/>
</dbReference>
<accession>A0A2J8ABQ5</accession>
<evidence type="ECO:0000313" key="1">
    <source>
        <dbReference type="EMBL" id="PNH09958.1"/>
    </source>
</evidence>
<dbReference type="InterPro" id="IPR016024">
    <property type="entry name" value="ARM-type_fold"/>
</dbReference>
<sequence length="162" mass="16394">MSADAAVNVEAMLAELPESKASAEIIAKLAGGDASAAADLAAHLKSAGAKGFGAIPALKAVIEDKANASARQAGMVAYQAICESLGTAAEPFLASLLPAVLEQCGDKRDAAAAEALQHDEHSMARAAAARRSGIQKTSLQPGPTPAWLLLLLLLLTAAALRE</sequence>
<dbReference type="Proteomes" id="UP000236333">
    <property type="component" value="Unassembled WGS sequence"/>
</dbReference>
<gene>
    <name evidence="1" type="ORF">TSOC_003369</name>
</gene>
<dbReference type="SUPFAM" id="SSF48371">
    <property type="entry name" value="ARM repeat"/>
    <property type="match status" value="1"/>
</dbReference>
<evidence type="ECO:0000313" key="2">
    <source>
        <dbReference type="Proteomes" id="UP000236333"/>
    </source>
</evidence>
<comment type="caution">
    <text evidence="1">The sequence shown here is derived from an EMBL/GenBank/DDBJ whole genome shotgun (WGS) entry which is preliminary data.</text>
</comment>
<organism evidence="1 2">
    <name type="scientific">Tetrabaena socialis</name>
    <dbReference type="NCBI Taxonomy" id="47790"/>
    <lineage>
        <taxon>Eukaryota</taxon>
        <taxon>Viridiplantae</taxon>
        <taxon>Chlorophyta</taxon>
        <taxon>core chlorophytes</taxon>
        <taxon>Chlorophyceae</taxon>
        <taxon>CS clade</taxon>
        <taxon>Chlamydomonadales</taxon>
        <taxon>Tetrabaenaceae</taxon>
        <taxon>Tetrabaena</taxon>
    </lineage>
</organism>
<dbReference type="OrthoDB" id="5148094at2759"/>
<proteinExistence type="predicted"/>
<reference evidence="1 2" key="1">
    <citation type="journal article" date="2017" name="Mol. Biol. Evol.">
        <title>The 4-celled Tetrabaena socialis nuclear genome reveals the essential components for genetic control of cell number at the origin of multicellularity in the volvocine lineage.</title>
        <authorList>
            <person name="Featherston J."/>
            <person name="Arakaki Y."/>
            <person name="Hanschen E.R."/>
            <person name="Ferris P.J."/>
            <person name="Michod R.E."/>
            <person name="Olson B.J.S.C."/>
            <person name="Nozaki H."/>
            <person name="Durand P.M."/>
        </authorList>
    </citation>
    <scope>NUCLEOTIDE SEQUENCE [LARGE SCALE GENOMIC DNA]</scope>
    <source>
        <strain evidence="1 2">NIES-571</strain>
    </source>
</reference>
<dbReference type="EMBL" id="PGGS01000072">
    <property type="protein sequence ID" value="PNH09958.1"/>
    <property type="molecule type" value="Genomic_DNA"/>
</dbReference>
<protein>
    <submittedName>
        <fullName evidence="1">Translational activator gcn1</fullName>
    </submittedName>
</protein>
<dbReference type="AlphaFoldDB" id="A0A2J8ABQ5"/>
<dbReference type="InterPro" id="IPR011989">
    <property type="entry name" value="ARM-like"/>
</dbReference>